<evidence type="ECO:0000313" key="2">
    <source>
        <dbReference type="Proteomes" id="UP000199203"/>
    </source>
</evidence>
<sequence>MTYPKTISSNSGFPKSFWKTLLLLFFIFSVQALYAQTVITGMEYITISDGAVISIQNEKQSDNNHTADVKCSIENETIQSKKSYIKEKIVKTLIKRTESSEDKVQKTYNDSNRQEIKINSSPYDNDTSFSVSSGRSFLACNVDFHWRAAGMAEKAYFMLLFVWGTSPIFRPHGISFPDHASSYHQGRAPPCC</sequence>
<dbReference type="RefSeq" id="WP_089871734.1">
    <property type="nucleotide sequence ID" value="NZ_FNBH01000001.1"/>
</dbReference>
<dbReference type="EMBL" id="FNBH01000001">
    <property type="protein sequence ID" value="SDF04828.1"/>
    <property type="molecule type" value="Genomic_DNA"/>
</dbReference>
<name>A0A1G7HWW2_9FLAO</name>
<proteinExistence type="predicted"/>
<evidence type="ECO:0000313" key="1">
    <source>
        <dbReference type="EMBL" id="SDF04828.1"/>
    </source>
</evidence>
<dbReference type="Proteomes" id="UP000199203">
    <property type="component" value="Unassembled WGS sequence"/>
</dbReference>
<dbReference type="AlphaFoldDB" id="A0A1G7HWW2"/>
<reference evidence="2" key="1">
    <citation type="submission" date="2016-10" db="EMBL/GenBank/DDBJ databases">
        <authorList>
            <person name="Varghese N."/>
            <person name="Submissions S."/>
        </authorList>
    </citation>
    <scope>NUCLEOTIDE SEQUENCE [LARGE SCALE GENOMIC DNA]</scope>
    <source>
        <strain evidence="2">DSM 19684</strain>
    </source>
</reference>
<protein>
    <submittedName>
        <fullName evidence="1">Uncharacterized protein</fullName>
    </submittedName>
</protein>
<keyword evidence="2" id="KW-1185">Reference proteome</keyword>
<gene>
    <name evidence="1" type="ORF">SAMN05421825_0921</name>
</gene>
<accession>A0A1G7HWW2</accession>
<organism evidence="1 2">
    <name type="scientific">Epilithonimonas hungarica</name>
    <dbReference type="NCBI Taxonomy" id="454006"/>
    <lineage>
        <taxon>Bacteria</taxon>
        <taxon>Pseudomonadati</taxon>
        <taxon>Bacteroidota</taxon>
        <taxon>Flavobacteriia</taxon>
        <taxon>Flavobacteriales</taxon>
        <taxon>Weeksellaceae</taxon>
        <taxon>Chryseobacterium group</taxon>
        <taxon>Epilithonimonas</taxon>
    </lineage>
</organism>